<dbReference type="InterPro" id="IPR036866">
    <property type="entry name" value="RibonucZ/Hydroxyglut_hydro"/>
</dbReference>
<name>A0A1F7S3N7_9BACT</name>
<dbReference type="AlphaFoldDB" id="A0A1F7S3N7"/>
<proteinExistence type="predicted"/>
<protein>
    <recommendedName>
        <fullName evidence="3">Metallo-beta-lactamase domain-containing protein</fullName>
    </recommendedName>
</protein>
<reference evidence="1 2" key="1">
    <citation type="journal article" date="2016" name="Nat. Commun.">
        <title>Thousands of microbial genomes shed light on interconnected biogeochemical processes in an aquifer system.</title>
        <authorList>
            <person name="Anantharaman K."/>
            <person name="Brown C.T."/>
            <person name="Hug L.A."/>
            <person name="Sharon I."/>
            <person name="Castelle C.J."/>
            <person name="Probst A.J."/>
            <person name="Thomas B.C."/>
            <person name="Singh A."/>
            <person name="Wilkins M.J."/>
            <person name="Karaoz U."/>
            <person name="Brodie E.L."/>
            <person name="Williams K.H."/>
            <person name="Hubbard S.S."/>
            <person name="Banfield J.F."/>
        </authorList>
    </citation>
    <scope>NUCLEOTIDE SEQUENCE [LARGE SCALE GENOMIC DNA]</scope>
</reference>
<dbReference type="PANTHER" id="PTHR47619">
    <property type="entry name" value="METALLO-HYDROLASE YYCJ-RELATED"/>
    <property type="match status" value="1"/>
</dbReference>
<accession>A0A1F7S3N7</accession>
<dbReference type="EMBL" id="MGDD01000054">
    <property type="protein sequence ID" value="OGL47864.1"/>
    <property type="molecule type" value="Genomic_DNA"/>
</dbReference>
<dbReference type="PANTHER" id="PTHR47619:SF1">
    <property type="entry name" value="EXODEOXYRIBONUCLEASE WALJ"/>
    <property type="match status" value="1"/>
</dbReference>
<comment type="caution">
    <text evidence="1">The sequence shown here is derived from an EMBL/GenBank/DDBJ whole genome shotgun (WGS) entry which is preliminary data.</text>
</comment>
<evidence type="ECO:0000313" key="2">
    <source>
        <dbReference type="Proteomes" id="UP000179266"/>
    </source>
</evidence>
<evidence type="ECO:0008006" key="3">
    <source>
        <dbReference type="Google" id="ProtNLM"/>
    </source>
</evidence>
<sequence length="125" mass="14373">MKIGQATDLGYPTNLVRQKLKECNILILESNHNIKMLLEGSYPWPLKQRIMSKNGHLSNDDSIKLLKQVLHPDLEYLYLAHLSEENNRPEIVHDLFLDTLKSLNYGYIKMEIATQQQATNIALIG</sequence>
<dbReference type="InterPro" id="IPR052533">
    <property type="entry name" value="WalJ/YycJ-like"/>
</dbReference>
<dbReference type="SUPFAM" id="SSF56281">
    <property type="entry name" value="Metallo-hydrolase/oxidoreductase"/>
    <property type="match status" value="1"/>
</dbReference>
<gene>
    <name evidence="1" type="ORF">A2161_18585</name>
</gene>
<organism evidence="1 2">
    <name type="scientific">Candidatus Schekmanbacteria bacterium RBG_13_48_7</name>
    <dbReference type="NCBI Taxonomy" id="1817878"/>
    <lineage>
        <taxon>Bacteria</taxon>
        <taxon>Candidatus Schekmaniibacteriota</taxon>
    </lineage>
</organism>
<dbReference type="Proteomes" id="UP000179266">
    <property type="component" value="Unassembled WGS sequence"/>
</dbReference>
<dbReference type="Gene3D" id="3.60.15.10">
    <property type="entry name" value="Ribonuclease Z/Hydroxyacylglutathione hydrolase-like"/>
    <property type="match status" value="1"/>
</dbReference>
<evidence type="ECO:0000313" key="1">
    <source>
        <dbReference type="EMBL" id="OGL47864.1"/>
    </source>
</evidence>